<organism evidence="6 7">
    <name type="scientific">Faecalibacter macacae</name>
    <dbReference type="NCBI Taxonomy" id="1859289"/>
    <lineage>
        <taxon>Bacteria</taxon>
        <taxon>Pseudomonadati</taxon>
        <taxon>Bacteroidota</taxon>
        <taxon>Flavobacteriia</taxon>
        <taxon>Flavobacteriales</taxon>
        <taxon>Weeksellaceae</taxon>
        <taxon>Faecalibacter</taxon>
    </lineage>
</organism>
<evidence type="ECO:0000313" key="6">
    <source>
        <dbReference type="EMBL" id="RLZ08335.1"/>
    </source>
</evidence>
<protein>
    <submittedName>
        <fullName evidence="6">LuxR family transcriptional regulator</fullName>
    </submittedName>
</protein>
<dbReference type="PRINTS" id="PR00038">
    <property type="entry name" value="HTHLUXR"/>
</dbReference>
<keyword evidence="7" id="KW-1185">Reference proteome</keyword>
<dbReference type="Gene3D" id="1.25.40.10">
    <property type="entry name" value="Tetratricopeptide repeat domain"/>
    <property type="match status" value="1"/>
</dbReference>
<dbReference type="PROSITE" id="PS50043">
    <property type="entry name" value="HTH_LUXR_2"/>
    <property type="match status" value="1"/>
</dbReference>
<keyword evidence="4" id="KW-0812">Transmembrane</keyword>
<keyword evidence="1" id="KW-0805">Transcription regulation</keyword>
<dbReference type="EMBL" id="RDOJ01000014">
    <property type="protein sequence ID" value="RLZ08335.1"/>
    <property type="molecule type" value="Genomic_DNA"/>
</dbReference>
<dbReference type="SUPFAM" id="SSF46894">
    <property type="entry name" value="C-terminal effector domain of the bipartite response regulators"/>
    <property type="match status" value="1"/>
</dbReference>
<keyword evidence="4" id="KW-0472">Membrane</keyword>
<keyword evidence="3" id="KW-0804">Transcription</keyword>
<accession>A0A3L9M5L7</accession>
<gene>
    <name evidence="6" type="ORF">EAH69_10410</name>
</gene>
<reference evidence="6 7" key="1">
    <citation type="submission" date="2018-10" db="EMBL/GenBank/DDBJ databases">
        <authorList>
            <person name="Chen X."/>
        </authorList>
    </citation>
    <scope>NUCLEOTIDE SEQUENCE [LARGE SCALE GENOMIC DNA]</scope>
    <source>
        <strain evidence="6 7">YIM 102668</strain>
    </source>
</reference>
<evidence type="ECO:0000256" key="3">
    <source>
        <dbReference type="ARBA" id="ARBA00023163"/>
    </source>
</evidence>
<dbReference type="GO" id="GO:0006355">
    <property type="term" value="P:regulation of DNA-templated transcription"/>
    <property type="evidence" value="ECO:0007669"/>
    <property type="project" value="InterPro"/>
</dbReference>
<dbReference type="OrthoDB" id="9797341at2"/>
<feature type="domain" description="HTH luxR-type" evidence="5">
    <location>
        <begin position="348"/>
        <end position="412"/>
    </location>
</feature>
<dbReference type="Proteomes" id="UP000275348">
    <property type="component" value="Unassembled WGS sequence"/>
</dbReference>
<dbReference type="Pfam" id="PF00196">
    <property type="entry name" value="GerE"/>
    <property type="match status" value="1"/>
</dbReference>
<evidence type="ECO:0000256" key="1">
    <source>
        <dbReference type="ARBA" id="ARBA00023015"/>
    </source>
</evidence>
<dbReference type="SUPFAM" id="SSF48452">
    <property type="entry name" value="TPR-like"/>
    <property type="match status" value="2"/>
</dbReference>
<evidence type="ECO:0000259" key="5">
    <source>
        <dbReference type="PROSITE" id="PS50043"/>
    </source>
</evidence>
<sequence length="412" mass="48852">MKSNLVMNWTLFLTILFLSPVYALDDKNLNNKIDSLNDIGKVKESIILLEKITSSNNTDQLKKSYAYILKAITYKRFYNYPEALNNLNLALKSSKGSVHYLEVESRVKLEKLFIYFDTKQKHKFEALLKDINSDNLKFVKSETRVFYESILGHIELEKGNLEKAEKYFDYCIILLEKENPRHLPTIYKVKVNLYNKMNKKDLALGAFEKGMYYANKYNVDLYKIVMLETLLYYYIDNNDYKNAYFTQLKVSKERLKYNDREVSGNLIQLEKKILDERITQERLENKALKYIMISIIILLLLLLFFLSKKLILINKKHKIITYENEELLIKLNEINYIKEKKANDYKDAIDLNPYNLSYRQIEIVKLIRQDKSNKEISSILFISENTVKYHLKKIFEILNISSRSDLKSKNII</sequence>
<dbReference type="SMART" id="SM00421">
    <property type="entry name" value="HTH_LUXR"/>
    <property type="match status" value="1"/>
</dbReference>
<dbReference type="CDD" id="cd06170">
    <property type="entry name" value="LuxR_C_like"/>
    <property type="match status" value="1"/>
</dbReference>
<evidence type="ECO:0000313" key="7">
    <source>
        <dbReference type="Proteomes" id="UP000275348"/>
    </source>
</evidence>
<dbReference type="InterPro" id="IPR011990">
    <property type="entry name" value="TPR-like_helical_dom_sf"/>
</dbReference>
<dbReference type="Gene3D" id="1.10.10.10">
    <property type="entry name" value="Winged helix-like DNA-binding domain superfamily/Winged helix DNA-binding domain"/>
    <property type="match status" value="1"/>
</dbReference>
<dbReference type="InterPro" id="IPR000792">
    <property type="entry name" value="Tscrpt_reg_LuxR_C"/>
</dbReference>
<dbReference type="AlphaFoldDB" id="A0A3L9M5L7"/>
<evidence type="ECO:0000256" key="4">
    <source>
        <dbReference type="SAM" id="Phobius"/>
    </source>
</evidence>
<dbReference type="PANTHER" id="PTHR44688">
    <property type="entry name" value="DNA-BINDING TRANSCRIPTIONAL ACTIVATOR DEVR_DOSR"/>
    <property type="match status" value="1"/>
</dbReference>
<dbReference type="InterPro" id="IPR016032">
    <property type="entry name" value="Sig_transdc_resp-reg_C-effctor"/>
</dbReference>
<dbReference type="GO" id="GO:0003677">
    <property type="term" value="F:DNA binding"/>
    <property type="evidence" value="ECO:0007669"/>
    <property type="project" value="UniProtKB-KW"/>
</dbReference>
<keyword evidence="4" id="KW-1133">Transmembrane helix</keyword>
<feature type="transmembrane region" description="Helical" evidence="4">
    <location>
        <begin position="287"/>
        <end position="306"/>
    </location>
</feature>
<dbReference type="PANTHER" id="PTHR44688:SF16">
    <property type="entry name" value="DNA-BINDING TRANSCRIPTIONAL ACTIVATOR DEVR_DOSR"/>
    <property type="match status" value="1"/>
</dbReference>
<evidence type="ECO:0000256" key="2">
    <source>
        <dbReference type="ARBA" id="ARBA00023125"/>
    </source>
</evidence>
<comment type="caution">
    <text evidence="6">The sequence shown here is derived from an EMBL/GenBank/DDBJ whole genome shotgun (WGS) entry which is preliminary data.</text>
</comment>
<name>A0A3L9M5L7_9FLAO</name>
<keyword evidence="2" id="KW-0238">DNA-binding</keyword>
<proteinExistence type="predicted"/>
<dbReference type="InterPro" id="IPR036388">
    <property type="entry name" value="WH-like_DNA-bd_sf"/>
</dbReference>